<dbReference type="InterPro" id="IPR058240">
    <property type="entry name" value="rSAM_sf"/>
</dbReference>
<dbReference type="NCBIfam" id="NF009544">
    <property type="entry name" value="PRK12928.1"/>
    <property type="match status" value="1"/>
</dbReference>
<dbReference type="GO" id="GO:0009249">
    <property type="term" value="P:protein lipoylation"/>
    <property type="evidence" value="ECO:0007669"/>
    <property type="project" value="UniProtKB-UniRule"/>
</dbReference>
<evidence type="ECO:0000256" key="7">
    <source>
        <dbReference type="ARBA" id="ARBA00047326"/>
    </source>
</evidence>
<keyword evidence="8" id="KW-0963">Cytoplasm</keyword>
<gene>
    <name evidence="8" type="primary">lipA</name>
    <name evidence="10" type="ORF">SAMN05660235_01644</name>
</gene>
<dbReference type="CDD" id="cd01335">
    <property type="entry name" value="Radical_SAM"/>
    <property type="match status" value="1"/>
</dbReference>
<feature type="domain" description="Radical SAM core" evidence="9">
    <location>
        <begin position="56"/>
        <end position="271"/>
    </location>
</feature>
<dbReference type="PANTHER" id="PTHR10949:SF0">
    <property type="entry name" value="LIPOYL SYNTHASE, MITOCHONDRIAL"/>
    <property type="match status" value="1"/>
</dbReference>
<dbReference type="Gene3D" id="3.20.20.70">
    <property type="entry name" value="Aldolase class I"/>
    <property type="match status" value="1"/>
</dbReference>
<feature type="binding site" evidence="8">
    <location>
        <position position="74"/>
    </location>
    <ligand>
        <name>[4Fe-4S] cluster</name>
        <dbReference type="ChEBI" id="CHEBI:49883"/>
        <label>2</label>
        <note>4Fe-4S-S-AdoMet</note>
    </ligand>
</feature>
<feature type="binding site" evidence="8">
    <location>
        <position position="55"/>
    </location>
    <ligand>
        <name>[4Fe-4S] cluster</name>
        <dbReference type="ChEBI" id="CHEBI:49883"/>
        <label>1</label>
    </ligand>
</feature>
<dbReference type="InterPro" id="IPR007197">
    <property type="entry name" value="rSAM"/>
</dbReference>
<dbReference type="GO" id="GO:0046872">
    <property type="term" value="F:metal ion binding"/>
    <property type="evidence" value="ECO:0007669"/>
    <property type="project" value="UniProtKB-KW"/>
</dbReference>
<keyword evidence="3 8" id="KW-0949">S-adenosyl-L-methionine</keyword>
<dbReference type="PANTHER" id="PTHR10949">
    <property type="entry name" value="LIPOYL SYNTHASE"/>
    <property type="match status" value="1"/>
</dbReference>
<evidence type="ECO:0000256" key="8">
    <source>
        <dbReference type="HAMAP-Rule" id="MF_00206"/>
    </source>
</evidence>
<dbReference type="InterPro" id="IPR003698">
    <property type="entry name" value="Lipoyl_synth"/>
</dbReference>
<dbReference type="SFLD" id="SFLDG01058">
    <property type="entry name" value="lipoyl_synthase_like"/>
    <property type="match status" value="1"/>
</dbReference>
<evidence type="ECO:0000259" key="9">
    <source>
        <dbReference type="PROSITE" id="PS51918"/>
    </source>
</evidence>
<evidence type="ECO:0000256" key="5">
    <source>
        <dbReference type="ARBA" id="ARBA00023004"/>
    </source>
</evidence>
<keyword evidence="1 8" id="KW-0004">4Fe-4S</keyword>
<dbReference type="OrthoDB" id="9787898at2"/>
<dbReference type="UniPathway" id="UPA00538">
    <property type="reaction ID" value="UER00593"/>
</dbReference>
<dbReference type="SUPFAM" id="SSF102114">
    <property type="entry name" value="Radical SAM enzymes"/>
    <property type="match status" value="1"/>
</dbReference>
<evidence type="ECO:0000313" key="10">
    <source>
        <dbReference type="EMBL" id="SDF45265.1"/>
    </source>
</evidence>
<comment type="catalytic activity">
    <reaction evidence="7 8">
        <text>[[Fe-S] cluster scaffold protein carrying a second [4Fe-4S](2+) cluster] + N(6)-octanoyl-L-lysyl-[protein] + 2 oxidized [2Fe-2S]-[ferredoxin] + 2 S-adenosyl-L-methionine + 4 H(+) = [[Fe-S] cluster scaffold protein] + N(6)-[(R)-dihydrolipoyl]-L-lysyl-[protein] + 4 Fe(3+) + 2 hydrogen sulfide + 2 5'-deoxyadenosine + 2 L-methionine + 2 reduced [2Fe-2S]-[ferredoxin]</text>
        <dbReference type="Rhea" id="RHEA:16585"/>
        <dbReference type="Rhea" id="RHEA-COMP:9928"/>
        <dbReference type="Rhea" id="RHEA-COMP:10000"/>
        <dbReference type="Rhea" id="RHEA-COMP:10001"/>
        <dbReference type="Rhea" id="RHEA-COMP:10475"/>
        <dbReference type="Rhea" id="RHEA-COMP:14568"/>
        <dbReference type="Rhea" id="RHEA-COMP:14569"/>
        <dbReference type="ChEBI" id="CHEBI:15378"/>
        <dbReference type="ChEBI" id="CHEBI:17319"/>
        <dbReference type="ChEBI" id="CHEBI:29034"/>
        <dbReference type="ChEBI" id="CHEBI:29919"/>
        <dbReference type="ChEBI" id="CHEBI:33722"/>
        <dbReference type="ChEBI" id="CHEBI:33737"/>
        <dbReference type="ChEBI" id="CHEBI:33738"/>
        <dbReference type="ChEBI" id="CHEBI:57844"/>
        <dbReference type="ChEBI" id="CHEBI:59789"/>
        <dbReference type="ChEBI" id="CHEBI:78809"/>
        <dbReference type="ChEBI" id="CHEBI:83100"/>
        <dbReference type="EC" id="2.8.1.8"/>
    </reaction>
</comment>
<dbReference type="AlphaFoldDB" id="A0A1G7L746"/>
<dbReference type="Pfam" id="PF04055">
    <property type="entry name" value="Radical_SAM"/>
    <property type="match status" value="1"/>
</dbReference>
<organism evidence="10 11">
    <name type="scientific">Sporolituus thermophilus DSM 23256</name>
    <dbReference type="NCBI Taxonomy" id="1123285"/>
    <lineage>
        <taxon>Bacteria</taxon>
        <taxon>Bacillati</taxon>
        <taxon>Bacillota</taxon>
        <taxon>Negativicutes</taxon>
        <taxon>Selenomonadales</taxon>
        <taxon>Sporomusaceae</taxon>
        <taxon>Sporolituus</taxon>
    </lineage>
</organism>
<protein>
    <recommendedName>
        <fullName evidence="8">Lipoyl synthase</fullName>
        <ecNumber evidence="8">2.8.1.8</ecNumber>
    </recommendedName>
    <alternativeName>
        <fullName evidence="8">Lip-syn</fullName>
        <shortName evidence="8">LS</shortName>
    </alternativeName>
    <alternativeName>
        <fullName evidence="8">Lipoate synthase</fullName>
    </alternativeName>
    <alternativeName>
        <fullName evidence="8">Lipoic acid synthase</fullName>
    </alternativeName>
    <alternativeName>
        <fullName evidence="8">Sulfur insertion protein LipA</fullName>
    </alternativeName>
</protein>
<dbReference type="EMBL" id="FNBU01000011">
    <property type="protein sequence ID" value="SDF45265.1"/>
    <property type="molecule type" value="Genomic_DNA"/>
</dbReference>
<evidence type="ECO:0000256" key="1">
    <source>
        <dbReference type="ARBA" id="ARBA00022485"/>
    </source>
</evidence>
<dbReference type="PIRSF" id="PIRSF005963">
    <property type="entry name" value="Lipoyl_synth"/>
    <property type="match status" value="1"/>
</dbReference>
<reference evidence="11" key="1">
    <citation type="submission" date="2016-10" db="EMBL/GenBank/DDBJ databases">
        <authorList>
            <person name="Varghese N."/>
            <person name="Submissions S."/>
        </authorList>
    </citation>
    <scope>NUCLEOTIDE SEQUENCE [LARGE SCALE GENOMIC DNA]</scope>
    <source>
        <strain evidence="11">DSM 23256</strain>
    </source>
</reference>
<dbReference type="SFLD" id="SFLDF00271">
    <property type="entry name" value="lipoyl_synthase"/>
    <property type="match status" value="1"/>
</dbReference>
<evidence type="ECO:0000256" key="2">
    <source>
        <dbReference type="ARBA" id="ARBA00022679"/>
    </source>
</evidence>
<proteinExistence type="inferred from homology"/>
<dbReference type="EC" id="2.8.1.8" evidence="8"/>
<feature type="binding site" evidence="8">
    <location>
        <position position="70"/>
    </location>
    <ligand>
        <name>[4Fe-4S] cluster</name>
        <dbReference type="ChEBI" id="CHEBI:49883"/>
        <label>2</label>
        <note>4Fe-4S-S-AdoMet</note>
    </ligand>
</feature>
<keyword evidence="4 8" id="KW-0479">Metal-binding</keyword>
<comment type="function">
    <text evidence="8">Catalyzes the radical-mediated insertion of two sulfur atoms into the C-6 and C-8 positions of the octanoyl moiety bound to the lipoyl domains of lipoate-dependent enzymes, thereby converting the octanoylated domains into lipoylated derivatives.</text>
</comment>
<accession>A0A1G7L746</accession>
<evidence type="ECO:0000256" key="3">
    <source>
        <dbReference type="ARBA" id="ARBA00022691"/>
    </source>
</evidence>
<keyword evidence="6 8" id="KW-0411">Iron-sulfur</keyword>
<dbReference type="SMART" id="SM00729">
    <property type="entry name" value="Elp3"/>
    <property type="match status" value="1"/>
</dbReference>
<feature type="binding site" evidence="8">
    <location>
        <position position="44"/>
    </location>
    <ligand>
        <name>[4Fe-4S] cluster</name>
        <dbReference type="ChEBI" id="CHEBI:49883"/>
        <label>1</label>
    </ligand>
</feature>
<comment type="pathway">
    <text evidence="8">Protein modification; protein lipoylation via endogenous pathway; protein N(6)-(lipoyl)lysine from octanoyl-[acyl-carrier-protein]: step 2/2.</text>
</comment>
<dbReference type="STRING" id="1123285.SAMN05660235_01644"/>
<dbReference type="GO" id="GO:0016992">
    <property type="term" value="F:lipoate synthase activity"/>
    <property type="evidence" value="ECO:0007669"/>
    <property type="project" value="UniProtKB-UniRule"/>
</dbReference>
<comment type="cofactor">
    <cofactor evidence="8">
        <name>[4Fe-4S] cluster</name>
        <dbReference type="ChEBI" id="CHEBI:49883"/>
    </cofactor>
    <text evidence="8">Binds 2 [4Fe-4S] clusters per subunit. One cluster is coordinated with 3 cysteines and an exchangeable S-adenosyl-L-methionine.</text>
</comment>
<feature type="binding site" evidence="8">
    <location>
        <position position="282"/>
    </location>
    <ligand>
        <name>[4Fe-4S] cluster</name>
        <dbReference type="ChEBI" id="CHEBI:49883"/>
        <label>1</label>
    </ligand>
</feature>
<dbReference type="InterPro" id="IPR006638">
    <property type="entry name" value="Elp3/MiaA/NifB-like_rSAM"/>
</dbReference>
<evidence type="ECO:0000313" key="11">
    <source>
        <dbReference type="Proteomes" id="UP000243333"/>
    </source>
</evidence>
<dbReference type="Proteomes" id="UP000243333">
    <property type="component" value="Unassembled WGS sequence"/>
</dbReference>
<feature type="binding site" evidence="8">
    <location>
        <position position="49"/>
    </location>
    <ligand>
        <name>[4Fe-4S] cluster</name>
        <dbReference type="ChEBI" id="CHEBI:49883"/>
        <label>1</label>
    </ligand>
</feature>
<dbReference type="NCBIfam" id="NF004019">
    <property type="entry name" value="PRK05481.1"/>
    <property type="match status" value="1"/>
</dbReference>
<sequence length="294" mass="31133">MTRLKFDLAQEAVSRPPWLTQHIDTGAFARVERLLAGLKLHTVCQSASCPNIGECFGQGTATFLILGSVCTRRCAFCAVPKGAPAAPDTAEPERIAKAVQVLGLRHAVITSVTRDDLADGGASQFAACIERIRAVCPSVTVEVLTPDFAGNWRAAAQVLAACPDVFNHNIETVPRLYDKVRPSADYRRSLALLRQAAAGGVGLVKSGVMVGLGETETEVLAVFADLAAAGVTAVTIGQYLRPSAAHLPVAEYIHPDKFAWYEQQARRAGFTAVAAGPLVRSSYHAAAMAGHEGK</sequence>
<dbReference type="NCBIfam" id="TIGR00510">
    <property type="entry name" value="lipA"/>
    <property type="match status" value="1"/>
</dbReference>
<dbReference type="HAMAP" id="MF_00206">
    <property type="entry name" value="Lipoyl_synth"/>
    <property type="match status" value="1"/>
</dbReference>
<dbReference type="InterPro" id="IPR013785">
    <property type="entry name" value="Aldolase_TIM"/>
</dbReference>
<dbReference type="GO" id="GO:0005737">
    <property type="term" value="C:cytoplasm"/>
    <property type="evidence" value="ECO:0007669"/>
    <property type="project" value="UniProtKB-SubCell"/>
</dbReference>
<keyword evidence="5 8" id="KW-0408">Iron</keyword>
<dbReference type="RefSeq" id="WP_093689831.1">
    <property type="nucleotide sequence ID" value="NZ_FNBU01000011.1"/>
</dbReference>
<keyword evidence="11" id="KW-1185">Reference proteome</keyword>
<dbReference type="SFLD" id="SFLDS00029">
    <property type="entry name" value="Radical_SAM"/>
    <property type="match status" value="1"/>
</dbReference>
<dbReference type="PROSITE" id="PS51918">
    <property type="entry name" value="RADICAL_SAM"/>
    <property type="match status" value="1"/>
</dbReference>
<comment type="subcellular location">
    <subcellularLocation>
        <location evidence="8">Cytoplasm</location>
    </subcellularLocation>
</comment>
<dbReference type="GO" id="GO:0051539">
    <property type="term" value="F:4 iron, 4 sulfur cluster binding"/>
    <property type="evidence" value="ECO:0007669"/>
    <property type="project" value="UniProtKB-UniRule"/>
</dbReference>
<comment type="similarity">
    <text evidence="8">Belongs to the radical SAM superfamily. Lipoyl synthase family.</text>
</comment>
<name>A0A1G7L746_9FIRM</name>
<feature type="binding site" evidence="8">
    <location>
        <position position="77"/>
    </location>
    <ligand>
        <name>[4Fe-4S] cluster</name>
        <dbReference type="ChEBI" id="CHEBI:49883"/>
        <label>2</label>
        <note>4Fe-4S-S-AdoMet</note>
    </ligand>
</feature>
<keyword evidence="2 8" id="KW-0808">Transferase</keyword>
<evidence type="ECO:0000256" key="4">
    <source>
        <dbReference type="ARBA" id="ARBA00022723"/>
    </source>
</evidence>
<evidence type="ECO:0000256" key="6">
    <source>
        <dbReference type="ARBA" id="ARBA00023014"/>
    </source>
</evidence>